<dbReference type="RefSeq" id="WP_162375847.1">
    <property type="nucleotide sequence ID" value="NZ_JBHTKN010000004.1"/>
</dbReference>
<sequence length="411" mass="41320">MAGFDLPLLPTATALGVGLLLGLVAERRKLDNPGMTAGLRTHTLAALAGAVTLWLGMPAFIALLLALAALSAVGYLRTVSEDPGLTSELALLTSGLLGGLAMQAPLAASALAVVVAVLVHAKSNLHRLSRELISDREIADGLMLLAFALIVLPVLPDRPIDPHGAFNLATIWKLVVLVMAIGAAGHIAVRVVGTRWGLPVSGFFAGFVSSTAATASFGQQARAQPALASSCIGAAMLANLASMALFVPILLAVSPALLRASGWILLAAALALLLHAAAGLRRGRAVAAPPPTADSRMFRIGQAVGFAALIAGVMAVASLLGQWLGPGGALAAAFLSALAELHAATATVASLHQGGIIDLAQGRWAIVGLLGASALAKSVVAFTSGGARYGLRMTLGLASMVAAAALVAGFT</sequence>
<feature type="transmembrane region" description="Helical" evidence="1">
    <location>
        <begin position="96"/>
        <end position="118"/>
    </location>
</feature>
<evidence type="ECO:0000256" key="1">
    <source>
        <dbReference type="SAM" id="Phobius"/>
    </source>
</evidence>
<dbReference type="EMBL" id="JBHTKN010000004">
    <property type="protein sequence ID" value="MFD1042229.1"/>
    <property type="molecule type" value="Genomic_DNA"/>
</dbReference>
<dbReference type="PANTHER" id="PTHR39084">
    <property type="entry name" value="MEMBRANE PROTEIN-RELATED"/>
    <property type="match status" value="1"/>
</dbReference>
<feature type="transmembrane region" description="Helical" evidence="1">
    <location>
        <begin position="226"/>
        <end position="254"/>
    </location>
</feature>
<feature type="transmembrane region" description="Helical" evidence="1">
    <location>
        <begin position="138"/>
        <end position="156"/>
    </location>
</feature>
<reference evidence="4" key="1">
    <citation type="journal article" date="2019" name="Int. J. Syst. Evol. Microbiol.">
        <title>The Global Catalogue of Microorganisms (GCM) 10K type strain sequencing project: providing services to taxonomists for standard genome sequencing and annotation.</title>
        <authorList>
            <consortium name="The Broad Institute Genomics Platform"/>
            <consortium name="The Broad Institute Genome Sequencing Center for Infectious Disease"/>
            <person name="Wu L."/>
            <person name="Ma J."/>
        </authorList>
    </citation>
    <scope>NUCLEOTIDE SEQUENCE [LARGE SCALE GENOMIC DNA]</scope>
    <source>
        <strain evidence="4">CCUG 55854</strain>
    </source>
</reference>
<feature type="transmembrane region" description="Helical" evidence="1">
    <location>
        <begin position="330"/>
        <end position="352"/>
    </location>
</feature>
<feature type="transmembrane region" description="Helical" evidence="1">
    <location>
        <begin position="46"/>
        <end position="76"/>
    </location>
</feature>
<feature type="transmembrane region" description="Helical" evidence="1">
    <location>
        <begin position="300"/>
        <end position="324"/>
    </location>
</feature>
<proteinExistence type="predicted"/>
<feature type="transmembrane region" description="Helical" evidence="1">
    <location>
        <begin position="168"/>
        <end position="189"/>
    </location>
</feature>
<feature type="domain" description="DUF4010" evidence="2">
    <location>
        <begin position="176"/>
        <end position="385"/>
    </location>
</feature>
<comment type="caution">
    <text evidence="3">The sequence shown here is derived from an EMBL/GenBank/DDBJ whole genome shotgun (WGS) entry which is preliminary data.</text>
</comment>
<keyword evidence="4" id="KW-1185">Reference proteome</keyword>
<feature type="transmembrane region" description="Helical" evidence="1">
    <location>
        <begin position="389"/>
        <end position="410"/>
    </location>
</feature>
<evidence type="ECO:0000313" key="4">
    <source>
        <dbReference type="Proteomes" id="UP001597033"/>
    </source>
</evidence>
<organism evidence="3 4">
    <name type="scientific">Pseudoxanthomonas kaohsiungensis</name>
    <dbReference type="NCBI Taxonomy" id="283923"/>
    <lineage>
        <taxon>Bacteria</taxon>
        <taxon>Pseudomonadati</taxon>
        <taxon>Pseudomonadota</taxon>
        <taxon>Gammaproteobacteria</taxon>
        <taxon>Lysobacterales</taxon>
        <taxon>Lysobacteraceae</taxon>
        <taxon>Pseudoxanthomonas</taxon>
    </lineage>
</organism>
<keyword evidence="1" id="KW-1133">Transmembrane helix</keyword>
<evidence type="ECO:0000313" key="3">
    <source>
        <dbReference type="EMBL" id="MFD1042229.1"/>
    </source>
</evidence>
<protein>
    <submittedName>
        <fullName evidence="3">MgtC/SapB family protein</fullName>
    </submittedName>
</protein>
<feature type="transmembrane region" description="Helical" evidence="1">
    <location>
        <begin position="364"/>
        <end position="383"/>
    </location>
</feature>
<gene>
    <name evidence="3" type="ORF">ACFQ2N_07700</name>
</gene>
<dbReference type="Proteomes" id="UP001597033">
    <property type="component" value="Unassembled WGS sequence"/>
</dbReference>
<feature type="transmembrane region" description="Helical" evidence="1">
    <location>
        <begin position="6"/>
        <end position="25"/>
    </location>
</feature>
<keyword evidence="1" id="KW-0812">Transmembrane</keyword>
<name>A0ABW3LY44_9GAMM</name>
<dbReference type="PANTHER" id="PTHR39084:SF1">
    <property type="entry name" value="DUF4010 DOMAIN-CONTAINING PROTEIN"/>
    <property type="match status" value="1"/>
</dbReference>
<dbReference type="Pfam" id="PF13194">
    <property type="entry name" value="DUF4010"/>
    <property type="match status" value="1"/>
</dbReference>
<feature type="transmembrane region" description="Helical" evidence="1">
    <location>
        <begin position="260"/>
        <end position="280"/>
    </location>
</feature>
<evidence type="ECO:0000259" key="2">
    <source>
        <dbReference type="Pfam" id="PF13194"/>
    </source>
</evidence>
<accession>A0ABW3LY44</accession>
<keyword evidence="1" id="KW-0472">Membrane</keyword>
<dbReference type="InterPro" id="IPR025105">
    <property type="entry name" value="DUF4010"/>
</dbReference>